<sequence>METVLPYVTDLQLSLIQETVSKIVHAVQPEKIICYGLRSNSRQRWSSFQQERSGVIETSIDLLIVTNEKDKRNRDGVLNILDNLRTDQLDLIAVVHSIDAVNCGLKEGNPFFTNLYYNGVLLFDQSQTPFETPQNTKELLTDERQLALAQSFYETGCNCATEERNEVAAFMFHQSVEQSCAALLKSCLGYRPTTHSIKRLFSLVENITPEVKSLFPSSTDQEADLLEILHRAYSDVRYKDGYEVTANNVFALMERVSALHDLVKELCTNRNAGNIPANDTDLEKFDTIVIDVPFDIILYRGSTENIRIETSKKGESKITYAVQNQRLRLSVRNNTGDPIPYAIVHVTYTALTGLVIDGSGRVSCTDFIESEFLGIVQNGKGEIDLKVNVSTLDATVTKIGSLKISGTAACAKILNTGPGNFVGSDLETSEARLTIKDSGSVSIHVEDQLSAFLHGSGKLLLKGKPRIKEFVMDV</sequence>
<dbReference type="EMBL" id="JAERRB010000018">
    <property type="protein sequence ID" value="MBL0745707.1"/>
    <property type="molecule type" value="Genomic_DNA"/>
</dbReference>
<dbReference type="SMART" id="SM00748">
    <property type="entry name" value="HEPN"/>
    <property type="match status" value="1"/>
</dbReference>
<dbReference type="Gene3D" id="1.20.120.330">
    <property type="entry name" value="Nucleotidyltransferases domain 2"/>
    <property type="match status" value="1"/>
</dbReference>
<evidence type="ECO:0000313" key="3">
    <source>
        <dbReference type="Proteomes" id="UP000613030"/>
    </source>
</evidence>
<dbReference type="InterPro" id="IPR021255">
    <property type="entry name" value="DUF2807"/>
</dbReference>
<dbReference type="Proteomes" id="UP000613030">
    <property type="component" value="Unassembled WGS sequence"/>
</dbReference>
<dbReference type="PROSITE" id="PS50910">
    <property type="entry name" value="HEPN"/>
    <property type="match status" value="1"/>
</dbReference>
<comment type="caution">
    <text evidence="2">The sequence shown here is derived from an EMBL/GenBank/DDBJ whole genome shotgun (WGS) entry which is preliminary data.</text>
</comment>
<protein>
    <submittedName>
        <fullName evidence="2">DUF2807 domain-containing protein</fullName>
    </submittedName>
</protein>
<dbReference type="Gene3D" id="2.160.20.120">
    <property type="match status" value="1"/>
</dbReference>
<dbReference type="InterPro" id="IPR007842">
    <property type="entry name" value="HEPN_dom"/>
</dbReference>
<gene>
    <name evidence="2" type="ORF">JI741_31025</name>
</gene>
<reference evidence="2 3" key="1">
    <citation type="submission" date="2021-01" db="EMBL/GenBank/DDBJ databases">
        <title>Chryseolinea sp. Jin1 Genome sequencing and assembly.</title>
        <authorList>
            <person name="Kim I."/>
        </authorList>
    </citation>
    <scope>NUCLEOTIDE SEQUENCE [LARGE SCALE GENOMIC DNA]</scope>
    <source>
        <strain evidence="2 3">Jin1</strain>
    </source>
</reference>
<dbReference type="SUPFAM" id="SSF81593">
    <property type="entry name" value="Nucleotidyltransferase substrate binding subunit/domain"/>
    <property type="match status" value="1"/>
</dbReference>
<proteinExistence type="predicted"/>
<name>A0ABS1L2G5_9BACT</name>
<dbReference type="Pfam" id="PF10988">
    <property type="entry name" value="DUF2807"/>
    <property type="match status" value="1"/>
</dbReference>
<organism evidence="2 3">
    <name type="scientific">Chryseolinea lacunae</name>
    <dbReference type="NCBI Taxonomy" id="2801331"/>
    <lineage>
        <taxon>Bacteria</taxon>
        <taxon>Pseudomonadati</taxon>
        <taxon>Bacteroidota</taxon>
        <taxon>Cytophagia</taxon>
        <taxon>Cytophagales</taxon>
        <taxon>Fulvivirgaceae</taxon>
        <taxon>Chryseolinea</taxon>
    </lineage>
</organism>
<feature type="domain" description="HEPN" evidence="1">
    <location>
        <begin position="146"/>
        <end position="266"/>
    </location>
</feature>
<evidence type="ECO:0000259" key="1">
    <source>
        <dbReference type="PROSITE" id="PS50910"/>
    </source>
</evidence>
<evidence type="ECO:0000313" key="2">
    <source>
        <dbReference type="EMBL" id="MBL0745707.1"/>
    </source>
</evidence>
<dbReference type="Pfam" id="PF05168">
    <property type="entry name" value="HEPN"/>
    <property type="match status" value="1"/>
</dbReference>
<keyword evidence="3" id="KW-1185">Reference proteome</keyword>
<accession>A0ABS1L2G5</accession>
<dbReference type="RefSeq" id="WP_202016298.1">
    <property type="nucleotide sequence ID" value="NZ_JAERRB010000018.1"/>
</dbReference>